<keyword evidence="1" id="KW-1133">Transmembrane helix</keyword>
<gene>
    <name evidence="2" type="ORF">DWV41_12185</name>
</gene>
<dbReference type="Proteomes" id="UP000284777">
    <property type="component" value="Unassembled WGS sequence"/>
</dbReference>
<evidence type="ECO:0000256" key="1">
    <source>
        <dbReference type="SAM" id="Phobius"/>
    </source>
</evidence>
<dbReference type="RefSeq" id="WP_117902455.1">
    <property type="nucleotide sequence ID" value="NZ_QSBD01000019.1"/>
</dbReference>
<evidence type="ECO:0000313" key="2">
    <source>
        <dbReference type="EMBL" id="RGW96002.1"/>
    </source>
</evidence>
<organism evidence="2 3">
    <name type="scientific">Bacteroides stercoris</name>
    <dbReference type="NCBI Taxonomy" id="46506"/>
    <lineage>
        <taxon>Bacteria</taxon>
        <taxon>Pseudomonadati</taxon>
        <taxon>Bacteroidota</taxon>
        <taxon>Bacteroidia</taxon>
        <taxon>Bacteroidales</taxon>
        <taxon>Bacteroidaceae</taxon>
        <taxon>Bacteroides</taxon>
    </lineage>
</organism>
<proteinExistence type="predicted"/>
<comment type="caution">
    <text evidence="2">The sequence shown here is derived from an EMBL/GenBank/DDBJ whole genome shotgun (WGS) entry which is preliminary data.</text>
</comment>
<feature type="transmembrane region" description="Helical" evidence="1">
    <location>
        <begin position="156"/>
        <end position="177"/>
    </location>
</feature>
<evidence type="ECO:0000313" key="3">
    <source>
        <dbReference type="Proteomes" id="UP000284777"/>
    </source>
</evidence>
<name>A0A413DZR8_BACSE</name>
<sequence>MGIRKSKITPSINVDDMLKKTEISHEIGTEKLEVDKRLKEICEIKETLLKIQQDLQDTIKAEGNASVVLKKAISNSNRIVNGICNAIVKAEQNTEFRATIKSEHFAQLQQLLNQSVKTWETILENHRSEQTKMLTDHESNIRKIFKRNEGIWFSDFWMKVLVIFLFVYTVGLGLVVLCHI</sequence>
<accession>A0A413DZR8</accession>
<reference evidence="2 3" key="1">
    <citation type="submission" date="2018-08" db="EMBL/GenBank/DDBJ databases">
        <title>A genome reference for cultivated species of the human gut microbiota.</title>
        <authorList>
            <person name="Zou Y."/>
            <person name="Xue W."/>
            <person name="Luo G."/>
        </authorList>
    </citation>
    <scope>NUCLEOTIDE SEQUENCE [LARGE SCALE GENOMIC DNA]</scope>
    <source>
        <strain evidence="2 3">AF05-4</strain>
    </source>
</reference>
<dbReference type="EMBL" id="QSBD01000019">
    <property type="protein sequence ID" value="RGW96002.1"/>
    <property type="molecule type" value="Genomic_DNA"/>
</dbReference>
<keyword evidence="1" id="KW-0812">Transmembrane</keyword>
<protein>
    <submittedName>
        <fullName evidence="2">Uncharacterized protein</fullName>
    </submittedName>
</protein>
<dbReference type="AlphaFoldDB" id="A0A413DZR8"/>
<keyword evidence="1" id="KW-0472">Membrane</keyword>